<name>A0A1D3TSP1_9FIRM</name>
<dbReference type="SUPFAM" id="SSF47240">
    <property type="entry name" value="Ferritin-like"/>
    <property type="match status" value="1"/>
</dbReference>
<dbReference type="RefSeq" id="WP_091232513.1">
    <property type="nucleotide sequence ID" value="NZ_FMKA01000007.1"/>
</dbReference>
<evidence type="ECO:0000313" key="4">
    <source>
        <dbReference type="Proteomes" id="UP000199315"/>
    </source>
</evidence>
<gene>
    <name evidence="3" type="ORF">SAMN05421730_100742</name>
</gene>
<dbReference type="InterPro" id="IPR012347">
    <property type="entry name" value="Ferritin-like"/>
</dbReference>
<evidence type="ECO:0000313" key="3">
    <source>
        <dbReference type="EMBL" id="SCP96921.1"/>
    </source>
</evidence>
<dbReference type="OrthoDB" id="573482at2"/>
<reference evidence="3 4" key="1">
    <citation type="submission" date="2016-09" db="EMBL/GenBank/DDBJ databases">
        <authorList>
            <person name="Capua I."/>
            <person name="De Benedictis P."/>
            <person name="Joannis T."/>
            <person name="Lombin L.H."/>
            <person name="Cattoli G."/>
        </authorList>
    </citation>
    <scope>NUCLEOTIDE SEQUENCE [LARGE SCALE GENOMIC DNA]</scope>
    <source>
        <strain evidence="3 4">GluBS11</strain>
    </source>
</reference>
<feature type="region of interest" description="Disordered" evidence="1">
    <location>
        <begin position="39"/>
        <end position="72"/>
    </location>
</feature>
<feature type="chain" id="PRO_5008921776" evidence="2">
    <location>
        <begin position="38"/>
        <end position="225"/>
    </location>
</feature>
<feature type="signal peptide" evidence="2">
    <location>
        <begin position="1"/>
        <end position="37"/>
    </location>
</feature>
<sequence length="225" mass="24867">MGTTKSALKFNRFFVTVLMAAALAVSSIFMLSGCSAAKDADNENTQPVQEDTSQTPETTQPVDHNVDMDPTPLTDKDQVLSLEGYGAKGALVDKDLTIRDMLLYAVQDEYLAHGEYLAIVEKFGSQRPYSNIIRAEETHLAYLKEVYLSYGLDFPSDGSADHIVVPDDLLEAAQIGVQAEIDNIAMYELFLTYDLPENVSTVFSSLKRGSDSHLLAFQKQVERLD</sequence>
<keyword evidence="2" id="KW-0732">Signal</keyword>
<dbReference type="AlphaFoldDB" id="A0A1D3TSP1"/>
<dbReference type="InterPro" id="IPR009078">
    <property type="entry name" value="Ferritin-like_SF"/>
</dbReference>
<protein>
    <submittedName>
        <fullName evidence="3">Uncharacterized protein</fullName>
    </submittedName>
</protein>
<proteinExistence type="predicted"/>
<dbReference type="InterPro" id="IPR019243">
    <property type="entry name" value="DUF2202"/>
</dbReference>
<keyword evidence="4" id="KW-1185">Reference proteome</keyword>
<dbReference type="STRING" id="1619234.SAMN05421730_100742"/>
<evidence type="ECO:0000256" key="2">
    <source>
        <dbReference type="SAM" id="SignalP"/>
    </source>
</evidence>
<dbReference type="PROSITE" id="PS51257">
    <property type="entry name" value="PROKAR_LIPOPROTEIN"/>
    <property type="match status" value="1"/>
</dbReference>
<feature type="compositionally biased region" description="Polar residues" evidence="1">
    <location>
        <begin position="43"/>
        <end position="62"/>
    </location>
</feature>
<evidence type="ECO:0000256" key="1">
    <source>
        <dbReference type="SAM" id="MobiDB-lite"/>
    </source>
</evidence>
<dbReference type="Proteomes" id="UP000199315">
    <property type="component" value="Unassembled WGS sequence"/>
</dbReference>
<accession>A0A1D3TSP1</accession>
<dbReference type="EMBL" id="FMKA01000007">
    <property type="protein sequence ID" value="SCP96921.1"/>
    <property type="molecule type" value="Genomic_DNA"/>
</dbReference>
<organism evidence="3 4">
    <name type="scientific">Anaerobium acetethylicum</name>
    <dbReference type="NCBI Taxonomy" id="1619234"/>
    <lineage>
        <taxon>Bacteria</taxon>
        <taxon>Bacillati</taxon>
        <taxon>Bacillota</taxon>
        <taxon>Clostridia</taxon>
        <taxon>Lachnospirales</taxon>
        <taxon>Lachnospiraceae</taxon>
        <taxon>Anaerobium</taxon>
    </lineage>
</organism>
<dbReference type="Gene3D" id="1.20.1260.10">
    <property type="match status" value="1"/>
</dbReference>
<dbReference type="CDD" id="cd01048">
    <property type="entry name" value="Ferritin_like_AB2"/>
    <property type="match status" value="1"/>
</dbReference>